<gene>
    <name evidence="1" type="ORF">M8818_007272</name>
</gene>
<organism evidence="1 2">
    <name type="scientific">Zalaria obscura</name>
    <dbReference type="NCBI Taxonomy" id="2024903"/>
    <lineage>
        <taxon>Eukaryota</taxon>
        <taxon>Fungi</taxon>
        <taxon>Dikarya</taxon>
        <taxon>Ascomycota</taxon>
        <taxon>Pezizomycotina</taxon>
        <taxon>Dothideomycetes</taxon>
        <taxon>Dothideomycetidae</taxon>
        <taxon>Dothideales</taxon>
        <taxon>Zalariaceae</taxon>
        <taxon>Zalaria</taxon>
    </lineage>
</organism>
<accession>A0ACC3S5J3</accession>
<proteinExistence type="predicted"/>
<sequence length="319" mass="35140">MALKGWLDVHGHFFLPSSETERKQRNQQMRDACFLVPETWNWSLDDTLAYMDKAGIQLQMLSYLPPDLQKLKAANDFAAKMVEKHPTRFGQLAVIPHDDTDSALVEMDRAVTDLEADGFAVSAVYNGVYFSDPSVEPVWKKLNELKATVFVHPWAYASPTDGRPTPVIDVAFETTKVMVDALYRGLFRRYPDINIIVAHSGGCLPVLSGRLALLGTEPWVPNPEGITKEEVKEQLSRLYVDTAATAETGLQPALKMVGKDHVVYGADCGVPCSTQATMEENRRSVINVGESLGVEGDQIGTNAWKLFPSAAARVEGASK</sequence>
<dbReference type="EMBL" id="JAMKPW020000042">
    <property type="protein sequence ID" value="KAK8196119.1"/>
    <property type="molecule type" value="Genomic_DNA"/>
</dbReference>
<reference evidence="1" key="1">
    <citation type="submission" date="2024-02" db="EMBL/GenBank/DDBJ databases">
        <title>Metagenome Assembled Genome of Zalaria obscura JY119.</title>
        <authorList>
            <person name="Vighnesh L."/>
            <person name="Jagadeeshwari U."/>
            <person name="Venkata Ramana C."/>
            <person name="Sasikala C."/>
        </authorList>
    </citation>
    <scope>NUCLEOTIDE SEQUENCE</scope>
    <source>
        <strain evidence="1">JY119</strain>
    </source>
</reference>
<comment type="caution">
    <text evidence="1">The sequence shown here is derived from an EMBL/GenBank/DDBJ whole genome shotgun (WGS) entry which is preliminary data.</text>
</comment>
<name>A0ACC3S5J3_9PEZI</name>
<keyword evidence="2" id="KW-1185">Reference proteome</keyword>
<dbReference type="Proteomes" id="UP001320706">
    <property type="component" value="Unassembled WGS sequence"/>
</dbReference>
<evidence type="ECO:0000313" key="2">
    <source>
        <dbReference type="Proteomes" id="UP001320706"/>
    </source>
</evidence>
<protein>
    <submittedName>
        <fullName evidence="1">Uncharacterized protein</fullName>
    </submittedName>
</protein>
<evidence type="ECO:0000313" key="1">
    <source>
        <dbReference type="EMBL" id="KAK8196119.1"/>
    </source>
</evidence>